<evidence type="ECO:0000313" key="6">
    <source>
        <dbReference type="EMBL" id="NMN98818.1"/>
    </source>
</evidence>
<evidence type="ECO:0000256" key="1">
    <source>
        <dbReference type="ARBA" id="ARBA00001974"/>
    </source>
</evidence>
<gene>
    <name evidence="6" type="ORF">FGL95_27665</name>
</gene>
<reference evidence="6 7" key="2">
    <citation type="submission" date="2020-06" db="EMBL/GenBank/DDBJ databases">
        <title>Antribacter stalactiti gen. nov., sp. nov., a new member of the family Nacardiaceae isolated from a cave.</title>
        <authorList>
            <person name="Kim I.S."/>
        </authorList>
    </citation>
    <scope>NUCLEOTIDE SEQUENCE [LARGE SCALE GENOMIC DNA]</scope>
    <source>
        <strain evidence="6 7">YC2-7</strain>
    </source>
</reference>
<dbReference type="PANTHER" id="PTHR46496:SF1">
    <property type="entry name" value="ZEAXANTHIN EPOXIDASE, CHLOROPLASTIC"/>
    <property type="match status" value="1"/>
</dbReference>
<keyword evidence="3" id="KW-0274">FAD</keyword>
<dbReference type="AlphaFoldDB" id="A0A848KLM9"/>
<keyword evidence="6" id="KW-0503">Monooxygenase</keyword>
<dbReference type="Proteomes" id="UP000535543">
    <property type="component" value="Unassembled WGS sequence"/>
</dbReference>
<organism evidence="6 7">
    <name type="scientific">Antrihabitans stalactiti</name>
    <dbReference type="NCBI Taxonomy" id="2584121"/>
    <lineage>
        <taxon>Bacteria</taxon>
        <taxon>Bacillati</taxon>
        <taxon>Actinomycetota</taxon>
        <taxon>Actinomycetes</taxon>
        <taxon>Mycobacteriales</taxon>
        <taxon>Nocardiaceae</taxon>
        <taxon>Antrihabitans</taxon>
    </lineage>
</organism>
<evidence type="ECO:0000256" key="2">
    <source>
        <dbReference type="ARBA" id="ARBA00022630"/>
    </source>
</evidence>
<evidence type="ECO:0000256" key="3">
    <source>
        <dbReference type="ARBA" id="ARBA00022827"/>
    </source>
</evidence>
<evidence type="ECO:0000256" key="4">
    <source>
        <dbReference type="ARBA" id="ARBA00023002"/>
    </source>
</evidence>
<dbReference type="InterPro" id="IPR002938">
    <property type="entry name" value="FAD-bd"/>
</dbReference>
<dbReference type="PANTHER" id="PTHR46496">
    <property type="match status" value="1"/>
</dbReference>
<evidence type="ECO:0000313" key="7">
    <source>
        <dbReference type="Proteomes" id="UP000535543"/>
    </source>
</evidence>
<dbReference type="GO" id="GO:0004497">
    <property type="term" value="F:monooxygenase activity"/>
    <property type="evidence" value="ECO:0007669"/>
    <property type="project" value="UniProtKB-KW"/>
</dbReference>
<keyword evidence="4" id="KW-0560">Oxidoreductase</keyword>
<evidence type="ECO:0000259" key="5">
    <source>
        <dbReference type="Pfam" id="PF01494"/>
    </source>
</evidence>
<feature type="domain" description="FAD-binding" evidence="5">
    <location>
        <begin position="2"/>
        <end position="328"/>
    </location>
</feature>
<dbReference type="SUPFAM" id="SSF51905">
    <property type="entry name" value="FAD/NAD(P)-binding domain"/>
    <property type="match status" value="1"/>
</dbReference>
<dbReference type="EMBL" id="VCQU01000012">
    <property type="protein sequence ID" value="NMN98818.1"/>
    <property type="molecule type" value="Genomic_DNA"/>
</dbReference>
<keyword evidence="2" id="KW-0285">Flavoprotein</keyword>
<dbReference type="Gene3D" id="3.50.50.60">
    <property type="entry name" value="FAD/NAD(P)-binding domain"/>
    <property type="match status" value="1"/>
</dbReference>
<protein>
    <submittedName>
        <fullName evidence="6">FAD-dependent monooxygenase</fullName>
    </submittedName>
</protein>
<comment type="caution">
    <text evidence="6">The sequence shown here is derived from an EMBL/GenBank/DDBJ whole genome shotgun (WGS) entry which is preliminary data.</text>
</comment>
<accession>A0A848KLM9</accession>
<comment type="cofactor">
    <cofactor evidence="1">
        <name>FAD</name>
        <dbReference type="ChEBI" id="CHEBI:57692"/>
    </cofactor>
</comment>
<dbReference type="Pfam" id="PF01494">
    <property type="entry name" value="FAD_binding_3"/>
    <property type="match status" value="1"/>
</dbReference>
<dbReference type="InterPro" id="IPR036188">
    <property type="entry name" value="FAD/NAD-bd_sf"/>
</dbReference>
<dbReference type="GO" id="GO:0071949">
    <property type="term" value="F:FAD binding"/>
    <property type="evidence" value="ECO:0007669"/>
    <property type="project" value="InterPro"/>
</dbReference>
<name>A0A848KLM9_9NOCA</name>
<keyword evidence="7" id="KW-1185">Reference proteome</keyword>
<reference evidence="6 7" key="1">
    <citation type="submission" date="2019-05" db="EMBL/GenBank/DDBJ databases">
        <authorList>
            <person name="Lee S.D."/>
        </authorList>
    </citation>
    <scope>NUCLEOTIDE SEQUENCE [LARGE SCALE GENOMIC DNA]</scope>
    <source>
        <strain evidence="6 7">YC2-7</strain>
    </source>
</reference>
<sequence>MIVVGAGIGGLSTAVALRNANVDVEVYESLPEIRTTGTALGIASNAVRVLTELGIDLTGDGQELLNFEFRTATGELIRKLPIAQMTENLGAPTISIYRNELLDVLAAAAEGIPIHRDWAVDSVSINGKVTIVGVDGRTATADGIVGADGIRSTVRAHIAGAAEVREAGYVCWLAVIPFEHRGLARGDALHYWGAGQRFGLIDIGGGRAYWWGTKTMPIGQARGTKQEVAAAFAGWAPEVCAAIDQTPDDAIITVPAQDRPFLRRRGAGPVTLVGDAAHPMLTSLSQGAGSAIEDAYVLGRSLADTTDPATAFRSYEKARQRRTRWLVRTSRSVSLMEQISHPVPRTVRDYLLRHLPDSVVRRQYESAMRFDL</sequence>
<proteinExistence type="predicted"/>
<dbReference type="PRINTS" id="PR00420">
    <property type="entry name" value="RNGMNOXGNASE"/>
</dbReference>